<comment type="caution">
    <text evidence="3">The sequence shown here is derived from an EMBL/GenBank/DDBJ whole genome shotgun (WGS) entry which is preliminary data.</text>
</comment>
<sequence>MEFQSSLCRTQQRLQLRTAGANISRGAEEALVDRLPDDLLNHIYSLVPLQDAARAACASRRFLLSWRHYPNLIFNVKTLGLNGTKLGFNDETSGYFSNTVDRILKNHSGIGMETFRLQLYPRANIDAHCLDSWIQLAINSGSRIQSLRLFSCAFRPTETFGCLRRLAHVFLHSVLVNEEELGHLLSSSFALEKLELFSCNEIVRLEIPSTLSKLSLLRVLGCKILQAIEINAPKLSTFHYGGAPLPSIAPNVVLLTLSSHTETVDTPMAPGKFLHLKYLDILLSGNLIFPPSYDFFSLISFINASPALESFVLRLKQDGLRHDSILAESDGHPKDIRQLECRHDCLRKVKITGFCSSKGLVELTSHILENASSLKCLTLDTTRDDERNFAMIHKCFTMSKDALAEAHRSLEAIRRYIIGKVPSNVCLKVLEPCKLCQPDII</sequence>
<dbReference type="InterPro" id="IPR053772">
    <property type="entry name" value="At1g61320/At1g61330-like"/>
</dbReference>
<evidence type="ECO:0008006" key="5">
    <source>
        <dbReference type="Google" id="ProtNLM"/>
    </source>
</evidence>
<dbReference type="InterPro" id="IPR055357">
    <property type="entry name" value="LRR_At1g61320_AtMIF1"/>
</dbReference>
<feature type="domain" description="F-box" evidence="1">
    <location>
        <begin position="33"/>
        <end position="67"/>
    </location>
</feature>
<dbReference type="InterPro" id="IPR036047">
    <property type="entry name" value="F-box-like_dom_sf"/>
</dbReference>
<name>A0A8T0PTT9_PANVG</name>
<dbReference type="InterPro" id="IPR001810">
    <property type="entry name" value="F-box_dom"/>
</dbReference>
<evidence type="ECO:0000259" key="1">
    <source>
        <dbReference type="Pfam" id="PF00646"/>
    </source>
</evidence>
<dbReference type="Gene3D" id="3.80.10.10">
    <property type="entry name" value="Ribonuclease Inhibitor"/>
    <property type="match status" value="1"/>
</dbReference>
<dbReference type="PANTHER" id="PTHR34145">
    <property type="entry name" value="OS02G0105600 PROTEIN"/>
    <property type="match status" value="1"/>
</dbReference>
<dbReference type="Proteomes" id="UP000823388">
    <property type="component" value="Chromosome 8K"/>
</dbReference>
<proteinExistence type="predicted"/>
<feature type="domain" description="At1g61320/AtMIF1 LRR" evidence="2">
    <location>
        <begin position="139"/>
        <end position="242"/>
    </location>
</feature>
<dbReference type="InterPro" id="IPR032675">
    <property type="entry name" value="LRR_dom_sf"/>
</dbReference>
<dbReference type="AlphaFoldDB" id="A0A8T0PTT9"/>
<evidence type="ECO:0000259" key="2">
    <source>
        <dbReference type="Pfam" id="PF23622"/>
    </source>
</evidence>
<evidence type="ECO:0000313" key="3">
    <source>
        <dbReference type="EMBL" id="KAG2562346.1"/>
    </source>
</evidence>
<dbReference type="SUPFAM" id="SSF52047">
    <property type="entry name" value="RNI-like"/>
    <property type="match status" value="1"/>
</dbReference>
<dbReference type="Pfam" id="PF23622">
    <property type="entry name" value="LRR_At1g61320_AtMIF1"/>
    <property type="match status" value="2"/>
</dbReference>
<evidence type="ECO:0000313" key="4">
    <source>
        <dbReference type="Proteomes" id="UP000823388"/>
    </source>
</evidence>
<feature type="domain" description="At1g61320/AtMIF1 LRR" evidence="2">
    <location>
        <begin position="243"/>
        <end position="433"/>
    </location>
</feature>
<dbReference type="PANTHER" id="PTHR34145:SF33">
    <property type="entry name" value="FBD DOMAIN-CONTAINING PROTEIN"/>
    <property type="match status" value="1"/>
</dbReference>
<dbReference type="Pfam" id="PF00646">
    <property type="entry name" value="F-box"/>
    <property type="match status" value="1"/>
</dbReference>
<reference evidence="3" key="1">
    <citation type="submission" date="2020-05" db="EMBL/GenBank/DDBJ databases">
        <title>WGS assembly of Panicum virgatum.</title>
        <authorList>
            <person name="Lovell J.T."/>
            <person name="Jenkins J."/>
            <person name="Shu S."/>
            <person name="Juenger T.E."/>
            <person name="Schmutz J."/>
        </authorList>
    </citation>
    <scope>NUCLEOTIDE SEQUENCE</scope>
    <source>
        <strain evidence="3">AP13</strain>
    </source>
</reference>
<accession>A0A8T0PTT9</accession>
<dbReference type="EMBL" id="CM029051">
    <property type="protein sequence ID" value="KAG2562346.1"/>
    <property type="molecule type" value="Genomic_DNA"/>
</dbReference>
<dbReference type="SUPFAM" id="SSF81383">
    <property type="entry name" value="F-box domain"/>
    <property type="match status" value="1"/>
</dbReference>
<protein>
    <recommendedName>
        <fullName evidence="5">F-box domain-containing protein</fullName>
    </recommendedName>
</protein>
<organism evidence="3 4">
    <name type="scientific">Panicum virgatum</name>
    <name type="common">Blackwell switchgrass</name>
    <dbReference type="NCBI Taxonomy" id="38727"/>
    <lineage>
        <taxon>Eukaryota</taxon>
        <taxon>Viridiplantae</taxon>
        <taxon>Streptophyta</taxon>
        <taxon>Embryophyta</taxon>
        <taxon>Tracheophyta</taxon>
        <taxon>Spermatophyta</taxon>
        <taxon>Magnoliopsida</taxon>
        <taxon>Liliopsida</taxon>
        <taxon>Poales</taxon>
        <taxon>Poaceae</taxon>
        <taxon>PACMAD clade</taxon>
        <taxon>Panicoideae</taxon>
        <taxon>Panicodae</taxon>
        <taxon>Paniceae</taxon>
        <taxon>Panicinae</taxon>
        <taxon>Panicum</taxon>
        <taxon>Panicum sect. Hiantes</taxon>
    </lineage>
</organism>
<keyword evidence="4" id="KW-1185">Reference proteome</keyword>
<gene>
    <name evidence="3" type="ORF">PVAP13_8KG256900</name>
</gene>